<dbReference type="InterPro" id="IPR008928">
    <property type="entry name" value="6-hairpin_glycosidase_sf"/>
</dbReference>
<name>A0A4V0Z7B1_9FIRM</name>
<evidence type="ECO:0000313" key="5">
    <source>
        <dbReference type="EMBL" id="QBE96178.1"/>
    </source>
</evidence>
<protein>
    <submittedName>
        <fullName evidence="5">Unsaturated glucuronyl hydrolase</fullName>
        <ecNumber evidence="5">3.2.1.179</ecNumber>
    </submittedName>
</protein>
<organism evidence="5 6">
    <name type="scientific">Blautia producta</name>
    <dbReference type="NCBI Taxonomy" id="33035"/>
    <lineage>
        <taxon>Bacteria</taxon>
        <taxon>Bacillati</taxon>
        <taxon>Bacillota</taxon>
        <taxon>Clostridia</taxon>
        <taxon>Lachnospirales</taxon>
        <taxon>Lachnospiraceae</taxon>
        <taxon>Blautia</taxon>
    </lineage>
</organism>
<dbReference type="GO" id="GO:0000272">
    <property type="term" value="P:polysaccharide catabolic process"/>
    <property type="evidence" value="ECO:0007669"/>
    <property type="project" value="TreeGrafter"/>
</dbReference>
<feature type="binding site" evidence="4">
    <location>
        <position position="100"/>
    </location>
    <ligand>
        <name>substrate</name>
    </ligand>
</feature>
<dbReference type="Pfam" id="PF07470">
    <property type="entry name" value="Glyco_hydro_88"/>
    <property type="match status" value="1"/>
</dbReference>
<dbReference type="InterPro" id="IPR052369">
    <property type="entry name" value="UG_Glycosaminoglycan_Hydrolase"/>
</dbReference>
<dbReference type="PANTHER" id="PTHR36845:SF1">
    <property type="entry name" value="HYDROLASE, PUTATIVE (AFU_ORTHOLOGUE AFUA_7G05090)-RELATED"/>
    <property type="match status" value="1"/>
</dbReference>
<evidence type="ECO:0000256" key="1">
    <source>
        <dbReference type="ARBA" id="ARBA00022801"/>
    </source>
</evidence>
<dbReference type="EMBL" id="CP035945">
    <property type="protein sequence ID" value="QBE96178.1"/>
    <property type="molecule type" value="Genomic_DNA"/>
</dbReference>
<evidence type="ECO:0000313" key="6">
    <source>
        <dbReference type="Proteomes" id="UP000289794"/>
    </source>
</evidence>
<dbReference type="Proteomes" id="UP000289794">
    <property type="component" value="Chromosome"/>
</dbReference>
<feature type="active site" description="Nucleophile" evidence="3">
    <location>
        <position position="100"/>
    </location>
</feature>
<dbReference type="InterPro" id="IPR012341">
    <property type="entry name" value="6hp_glycosidase-like_sf"/>
</dbReference>
<dbReference type="PANTHER" id="PTHR36845">
    <property type="entry name" value="HYDROLASE, PUTATIVE (AFU_ORTHOLOGUE AFUA_7G05090)-RELATED"/>
    <property type="match status" value="1"/>
</dbReference>
<accession>A0A4V0Z7B1</accession>
<feature type="binding site" evidence="4">
    <location>
        <position position="239"/>
    </location>
    <ligand>
        <name>substrate</name>
    </ligand>
</feature>
<dbReference type="EC" id="3.2.1.179" evidence="5"/>
<keyword evidence="1 5" id="KW-0378">Hydrolase</keyword>
<proteinExistence type="inferred from homology"/>
<feature type="binding site" evidence="4">
    <location>
        <position position="163"/>
    </location>
    <ligand>
        <name>substrate</name>
    </ligand>
</feature>
<evidence type="ECO:0000256" key="2">
    <source>
        <dbReference type="ARBA" id="ARBA00038358"/>
    </source>
</evidence>
<dbReference type="KEGG" id="bpro:PMF13cell1_01716"/>
<evidence type="ECO:0000256" key="3">
    <source>
        <dbReference type="PIRSR" id="PIRSR610905-1"/>
    </source>
</evidence>
<feature type="binding site" evidence="4">
    <location>
        <position position="221"/>
    </location>
    <ligand>
        <name>substrate</name>
    </ligand>
</feature>
<dbReference type="RefSeq" id="WP_130180463.1">
    <property type="nucleotide sequence ID" value="NZ_CP035945.1"/>
</dbReference>
<sequence>MREIRNVFEMCLKKLENTMRDMPCSLPEYYACSTGDYFHKYEEAPHDFMNTETWQPSFFTGQAVIAWEATKDEKYIKWLESFQHVYRDKVFLHSEHTMHDLGFLYILYSVGMYRITGDEAYKVISLKAADELAKRFNMKGGFIRAWGCAGDQGDDRAGVAIIDCMMNLSLLFWASEVTGNPFYRDIAVRHSDTVMKYFVREDGSVYHAYRFDPESGKALEGENFCGFGKDSSWARGASWAIYGFANCYIHTGNEKYLNISERICENFIDSVKAENADAVIPVWDFRLPKEKEPAEDTSAAAITASAVCEILKYRKNEKLRSYCEEVTTELIKEKYFDSSTDIPGMIQESNGLHHYTLFGDYYFMELLAKKEYHLISLW</sequence>
<gene>
    <name evidence="5" type="primary">ugl_2</name>
    <name evidence="5" type="ORF">PMF13cell1_01716</name>
</gene>
<feature type="binding site" evidence="4">
    <location>
        <position position="235"/>
    </location>
    <ligand>
        <name>substrate</name>
    </ligand>
</feature>
<evidence type="ECO:0000256" key="4">
    <source>
        <dbReference type="PIRSR" id="PIRSR610905-2"/>
    </source>
</evidence>
<feature type="active site" description="Proton donor" evidence="3">
    <location>
        <position position="163"/>
    </location>
</feature>
<comment type="similarity">
    <text evidence="2">Belongs to the glycosyl hydrolase 88 family.</text>
</comment>
<dbReference type="GO" id="GO:0052757">
    <property type="term" value="F:chondroitin hydrolase activity"/>
    <property type="evidence" value="ECO:0007669"/>
    <property type="project" value="TreeGrafter"/>
</dbReference>
<dbReference type="Gene3D" id="1.50.10.10">
    <property type="match status" value="1"/>
</dbReference>
<reference evidence="5 6" key="1">
    <citation type="submission" date="2019-01" db="EMBL/GenBank/DDBJ databases">
        <title>PMF-metabolizing Aryl O-demethylase.</title>
        <authorList>
            <person name="Kim M."/>
        </authorList>
    </citation>
    <scope>NUCLEOTIDE SEQUENCE [LARGE SCALE GENOMIC DNA]</scope>
    <source>
        <strain evidence="5 6">PMF1</strain>
    </source>
</reference>
<dbReference type="InterPro" id="IPR010905">
    <property type="entry name" value="Glyco_hydro_88"/>
</dbReference>
<dbReference type="SUPFAM" id="SSF48208">
    <property type="entry name" value="Six-hairpin glycosidases"/>
    <property type="match status" value="1"/>
</dbReference>
<dbReference type="AlphaFoldDB" id="A0A4V0Z7B1"/>
<keyword evidence="5" id="KW-0326">Glycosidase</keyword>